<dbReference type="PIRSF" id="PIRSF000097">
    <property type="entry name" value="AKR"/>
    <property type="match status" value="1"/>
</dbReference>
<protein>
    <recommendedName>
        <fullName evidence="3">NADP-dependent oxidoreductase domain-containing protein</fullName>
    </recommendedName>
</protein>
<dbReference type="KEGG" id="mbr:MONBRDRAFT_15533"/>
<name>A9UUX6_MONBE</name>
<dbReference type="PANTHER" id="PTHR11732">
    <property type="entry name" value="ALDO/KETO REDUCTASE"/>
    <property type="match status" value="1"/>
</dbReference>
<dbReference type="Gene3D" id="3.20.20.100">
    <property type="entry name" value="NADP-dependent oxidoreductase domain"/>
    <property type="match status" value="1"/>
</dbReference>
<dbReference type="PROSITE" id="PS00062">
    <property type="entry name" value="ALDOKETO_REDUCTASE_2"/>
    <property type="match status" value="1"/>
</dbReference>
<keyword evidence="5" id="KW-1185">Reference proteome</keyword>
<dbReference type="InterPro" id="IPR023210">
    <property type="entry name" value="NADP_OxRdtase_dom"/>
</dbReference>
<feature type="non-terminal residue" evidence="4">
    <location>
        <position position="1"/>
    </location>
</feature>
<evidence type="ECO:0000256" key="1">
    <source>
        <dbReference type="PIRSR" id="PIRSR000097-2"/>
    </source>
</evidence>
<dbReference type="AlphaFoldDB" id="A9UUX6"/>
<organism evidence="4 5">
    <name type="scientific">Monosiga brevicollis</name>
    <name type="common">Choanoflagellate</name>
    <dbReference type="NCBI Taxonomy" id="81824"/>
    <lineage>
        <taxon>Eukaryota</taxon>
        <taxon>Choanoflagellata</taxon>
        <taxon>Craspedida</taxon>
        <taxon>Salpingoecidae</taxon>
        <taxon>Monosiga</taxon>
    </lineage>
</organism>
<feature type="binding site" evidence="1">
    <location>
        <position position="60"/>
    </location>
    <ligand>
        <name>substrate</name>
    </ligand>
</feature>
<proteinExistence type="predicted"/>
<reference evidence="4 5" key="1">
    <citation type="journal article" date="2008" name="Nature">
        <title>The genome of the choanoflagellate Monosiga brevicollis and the origin of metazoans.</title>
        <authorList>
            <consortium name="JGI Sequencing"/>
            <person name="King N."/>
            <person name="Westbrook M.J."/>
            <person name="Young S.L."/>
            <person name="Kuo A."/>
            <person name="Abedin M."/>
            <person name="Chapman J."/>
            <person name="Fairclough S."/>
            <person name="Hellsten U."/>
            <person name="Isogai Y."/>
            <person name="Letunic I."/>
            <person name="Marr M."/>
            <person name="Pincus D."/>
            <person name="Putnam N."/>
            <person name="Rokas A."/>
            <person name="Wright K.J."/>
            <person name="Zuzow R."/>
            <person name="Dirks W."/>
            <person name="Good M."/>
            <person name="Goodstein D."/>
            <person name="Lemons D."/>
            <person name="Li W."/>
            <person name="Lyons J.B."/>
            <person name="Morris A."/>
            <person name="Nichols S."/>
            <person name="Richter D.J."/>
            <person name="Salamov A."/>
            <person name="Bork P."/>
            <person name="Lim W.A."/>
            <person name="Manning G."/>
            <person name="Miller W.T."/>
            <person name="McGinnis W."/>
            <person name="Shapiro H."/>
            <person name="Tjian R."/>
            <person name="Grigoriev I.V."/>
            <person name="Rokhsar D."/>
        </authorList>
    </citation>
    <scope>NUCLEOTIDE SEQUENCE [LARGE SCALE GENOMIC DNA]</scope>
    <source>
        <strain evidence="5">MX1 / ATCC 50154</strain>
    </source>
</reference>
<dbReference type="CDD" id="cd19071">
    <property type="entry name" value="AKR_AKR1-5-like"/>
    <property type="match status" value="1"/>
</dbReference>
<dbReference type="InterPro" id="IPR036812">
    <property type="entry name" value="NAD(P)_OxRdtase_dom_sf"/>
</dbReference>
<dbReference type="InParanoid" id="A9UUX6"/>
<dbReference type="SUPFAM" id="SSF51430">
    <property type="entry name" value="NAD(P)-linked oxidoreductase"/>
    <property type="match status" value="1"/>
</dbReference>
<dbReference type="eggNOG" id="KOG1577">
    <property type="taxonomic scope" value="Eukaryota"/>
</dbReference>
<evidence type="ECO:0000313" key="5">
    <source>
        <dbReference type="Proteomes" id="UP000001357"/>
    </source>
</evidence>
<dbReference type="GO" id="GO:0005829">
    <property type="term" value="C:cytosol"/>
    <property type="evidence" value="ECO:0000318"/>
    <property type="project" value="GO_Central"/>
</dbReference>
<evidence type="ECO:0000259" key="3">
    <source>
        <dbReference type="Pfam" id="PF00248"/>
    </source>
</evidence>
<evidence type="ECO:0000313" key="4">
    <source>
        <dbReference type="EMBL" id="EDQ90983.1"/>
    </source>
</evidence>
<dbReference type="OMA" id="YKAPNDG"/>
<feature type="domain" description="NADP-dependent oxidoreductase" evidence="3">
    <location>
        <begin position="7"/>
        <end position="242"/>
    </location>
</feature>
<dbReference type="STRING" id="81824.A9UUX6"/>
<dbReference type="GeneID" id="5889633"/>
<dbReference type="Pfam" id="PF00248">
    <property type="entry name" value="Aldo_ket_red"/>
    <property type="match status" value="1"/>
</dbReference>
<dbReference type="GO" id="GO:0004032">
    <property type="term" value="F:aldose reductase (NADPH) activity"/>
    <property type="evidence" value="ECO:0000318"/>
    <property type="project" value="GO_Central"/>
</dbReference>
<dbReference type="RefSeq" id="XP_001744280.1">
    <property type="nucleotide sequence ID" value="XM_001744228.1"/>
</dbReference>
<accession>A9UUX6</accession>
<dbReference type="EMBL" id="CH991546">
    <property type="protein sequence ID" value="EDQ90983.1"/>
    <property type="molecule type" value="Genomic_DNA"/>
</dbReference>
<sequence length="260" mass="30084">QAEIGDAVAECIAEGIVTREELFISSKLNNPYHKPEHVRPALEKTMKDLKVDYLDMYLMHWPTAFVHITGVQWKDYKGSWPPPHLARGISIHDTWDALIDCHKDGTVRTLGVCNFKIQLLHELMMGDHAMIPHVLQNEGHPYNQQWRQLEYVFCQKVGIQFMAYSPLGYGAFPFVTVLANPVLKEIADKHDKSTAQVALRWCVQRGVNTMPFSLRENELRQNLTVGEFALDDEDMAKIRSLDLRHHYLDPYDWYGLPLWD</sequence>
<gene>
    <name evidence="4" type="ORF">MONBRDRAFT_15533</name>
</gene>
<dbReference type="InterPro" id="IPR020471">
    <property type="entry name" value="AKR"/>
</dbReference>
<dbReference type="Proteomes" id="UP000001357">
    <property type="component" value="Unassembled WGS sequence"/>
</dbReference>
<evidence type="ECO:0000256" key="2">
    <source>
        <dbReference type="PIRSR" id="PIRSR000097-3"/>
    </source>
</evidence>
<dbReference type="InterPro" id="IPR018170">
    <property type="entry name" value="Aldo/ket_reductase_CS"/>
</dbReference>
<feature type="site" description="Lowers pKa of active site Tyr" evidence="2">
    <location>
        <position position="27"/>
    </location>
</feature>
<dbReference type="PRINTS" id="PR00069">
    <property type="entry name" value="ALDKETRDTASE"/>
</dbReference>